<comment type="caution">
    <text evidence="1">The sequence shown here is derived from an EMBL/GenBank/DDBJ whole genome shotgun (WGS) entry which is preliminary data.</text>
</comment>
<sequence length="94" mass="10698">MIAGSLPYLPIERRPVSVSTLNPINHLHDLKRNTRKETLKSTQPPLLIIVTTAPRRFTALRALVIFAFGRHNRCMFLSTSITFGAKYNIYCQAK</sequence>
<keyword evidence="2" id="KW-1185">Reference proteome</keyword>
<proteinExistence type="predicted"/>
<evidence type="ECO:0000313" key="1">
    <source>
        <dbReference type="EMBL" id="KAL2063396.1"/>
    </source>
</evidence>
<accession>A0ABR4C1K8</accession>
<name>A0ABR4C1K8_9HELO</name>
<evidence type="ECO:0000313" key="2">
    <source>
        <dbReference type="Proteomes" id="UP001595075"/>
    </source>
</evidence>
<organism evidence="1 2">
    <name type="scientific">Oculimacula yallundae</name>
    <dbReference type="NCBI Taxonomy" id="86028"/>
    <lineage>
        <taxon>Eukaryota</taxon>
        <taxon>Fungi</taxon>
        <taxon>Dikarya</taxon>
        <taxon>Ascomycota</taxon>
        <taxon>Pezizomycotina</taxon>
        <taxon>Leotiomycetes</taxon>
        <taxon>Helotiales</taxon>
        <taxon>Ploettnerulaceae</taxon>
        <taxon>Oculimacula</taxon>
    </lineage>
</organism>
<dbReference type="EMBL" id="JAZHXI010000015">
    <property type="protein sequence ID" value="KAL2063396.1"/>
    <property type="molecule type" value="Genomic_DNA"/>
</dbReference>
<reference evidence="1 2" key="1">
    <citation type="journal article" date="2024" name="Commun. Biol.">
        <title>Comparative genomic analysis of thermophilic fungi reveals convergent evolutionary adaptations and gene losses.</title>
        <authorList>
            <person name="Steindorff A.S."/>
            <person name="Aguilar-Pontes M.V."/>
            <person name="Robinson A.J."/>
            <person name="Andreopoulos B."/>
            <person name="LaButti K."/>
            <person name="Kuo A."/>
            <person name="Mondo S."/>
            <person name="Riley R."/>
            <person name="Otillar R."/>
            <person name="Haridas S."/>
            <person name="Lipzen A."/>
            <person name="Grimwood J."/>
            <person name="Schmutz J."/>
            <person name="Clum A."/>
            <person name="Reid I.D."/>
            <person name="Moisan M.C."/>
            <person name="Butler G."/>
            <person name="Nguyen T.T.M."/>
            <person name="Dewar K."/>
            <person name="Conant G."/>
            <person name="Drula E."/>
            <person name="Henrissat B."/>
            <person name="Hansel C."/>
            <person name="Singer S."/>
            <person name="Hutchinson M.I."/>
            <person name="de Vries R.P."/>
            <person name="Natvig D.O."/>
            <person name="Powell A.J."/>
            <person name="Tsang A."/>
            <person name="Grigoriev I.V."/>
        </authorList>
    </citation>
    <scope>NUCLEOTIDE SEQUENCE [LARGE SCALE GENOMIC DNA]</scope>
    <source>
        <strain evidence="1 2">CBS 494.80</strain>
    </source>
</reference>
<protein>
    <submittedName>
        <fullName evidence="1">Uncharacterized protein</fullName>
    </submittedName>
</protein>
<dbReference type="Proteomes" id="UP001595075">
    <property type="component" value="Unassembled WGS sequence"/>
</dbReference>
<gene>
    <name evidence="1" type="ORF">VTL71DRAFT_5201</name>
</gene>